<dbReference type="Proteomes" id="UP000016895">
    <property type="component" value="Chromosome 2"/>
</dbReference>
<dbReference type="PATRIC" id="fig|1260221.3.peg.5303"/>
<organism evidence="1 2">
    <name type="scientific">Vibrio nigripulchritudo</name>
    <dbReference type="NCBI Taxonomy" id="28173"/>
    <lineage>
        <taxon>Bacteria</taxon>
        <taxon>Pseudomonadati</taxon>
        <taxon>Pseudomonadota</taxon>
        <taxon>Gammaproteobacteria</taxon>
        <taxon>Vibrionales</taxon>
        <taxon>Vibrionaceae</taxon>
        <taxon>Vibrio</taxon>
    </lineage>
</organism>
<dbReference type="STRING" id="28173.VIBNI_B1720"/>
<accession>U4KIX7</accession>
<protein>
    <recommendedName>
        <fullName evidence="3">YkuD domain-containing protein</fullName>
    </recommendedName>
</protein>
<dbReference type="EMBL" id="FO203527">
    <property type="protein sequence ID" value="CCO61450.1"/>
    <property type="molecule type" value="Genomic_DNA"/>
</dbReference>
<name>U4KIX7_9VIBR</name>
<evidence type="ECO:0000313" key="1">
    <source>
        <dbReference type="EMBL" id="CCO61450.1"/>
    </source>
</evidence>
<sequence>MPIEVTFSIKNKKLVVKDTSTQYKIEMSATSGGWDEYDPLPKGKWVIAENPSGLREYFGLFYLDSHINDQFKDNGKWRDGIRFGYHRRSGSHGCIMARPFPNDLKNMSVPAATMKGYNLWDEVQMLIRTKGTKKVIRYQNDEIPHRKDSTIYRITTYGYLTVTD</sequence>
<dbReference type="RefSeq" id="WP_022561869.1">
    <property type="nucleotide sequence ID" value="NC_022543.1"/>
</dbReference>
<dbReference type="AlphaFoldDB" id="U4KIX7"/>
<reference evidence="1 2" key="1">
    <citation type="journal article" date="2013" name="ISME J.">
        <title>Comparative genomics of pathogenic lineages of Vibrio nigripulchritudo identifies virulence-associated traits.</title>
        <authorList>
            <person name="Goudenege D."/>
            <person name="Labreuche Y."/>
            <person name="Krin E."/>
            <person name="Ansquer D."/>
            <person name="Mangenot S."/>
            <person name="Calteau A."/>
            <person name="Medigue C."/>
            <person name="Mazel D."/>
            <person name="Polz M.F."/>
            <person name="Le Roux F."/>
        </authorList>
    </citation>
    <scope>NUCLEOTIDE SEQUENCE [LARGE SCALE GENOMIC DNA]</scope>
    <source>
        <strain evidence="2">SnF1</strain>
    </source>
</reference>
<keyword evidence="2" id="KW-1185">Reference proteome</keyword>
<gene>
    <name evidence="1" type="ORF">VIBNI_B1720</name>
</gene>
<evidence type="ECO:0008006" key="3">
    <source>
        <dbReference type="Google" id="ProtNLM"/>
    </source>
</evidence>
<proteinExistence type="predicted"/>
<dbReference type="OrthoDB" id="9866936at2"/>
<evidence type="ECO:0000313" key="2">
    <source>
        <dbReference type="Proteomes" id="UP000016895"/>
    </source>
</evidence>
<dbReference type="KEGG" id="vni:VIBNI_B1720"/>